<accession>A0A0F9P0A8</accession>
<protein>
    <submittedName>
        <fullName evidence="1">Uncharacterized protein</fullName>
    </submittedName>
</protein>
<dbReference type="AlphaFoldDB" id="A0A0F9P0A8"/>
<feature type="non-terminal residue" evidence="1">
    <location>
        <position position="112"/>
    </location>
</feature>
<gene>
    <name evidence="1" type="ORF">LCGC14_0886840</name>
</gene>
<name>A0A0F9P0A8_9ZZZZ</name>
<organism evidence="1">
    <name type="scientific">marine sediment metagenome</name>
    <dbReference type="NCBI Taxonomy" id="412755"/>
    <lineage>
        <taxon>unclassified sequences</taxon>
        <taxon>metagenomes</taxon>
        <taxon>ecological metagenomes</taxon>
    </lineage>
</organism>
<reference evidence="1" key="1">
    <citation type="journal article" date="2015" name="Nature">
        <title>Complex archaea that bridge the gap between prokaryotes and eukaryotes.</title>
        <authorList>
            <person name="Spang A."/>
            <person name="Saw J.H."/>
            <person name="Jorgensen S.L."/>
            <person name="Zaremba-Niedzwiedzka K."/>
            <person name="Martijn J."/>
            <person name="Lind A.E."/>
            <person name="van Eijk R."/>
            <person name="Schleper C."/>
            <person name="Guy L."/>
            <person name="Ettema T.J."/>
        </authorList>
    </citation>
    <scope>NUCLEOTIDE SEQUENCE</scope>
</reference>
<comment type="caution">
    <text evidence="1">The sequence shown here is derived from an EMBL/GenBank/DDBJ whole genome shotgun (WGS) entry which is preliminary data.</text>
</comment>
<evidence type="ECO:0000313" key="1">
    <source>
        <dbReference type="EMBL" id="KKN25230.1"/>
    </source>
</evidence>
<dbReference type="EMBL" id="LAZR01002819">
    <property type="protein sequence ID" value="KKN25230.1"/>
    <property type="molecule type" value="Genomic_DNA"/>
</dbReference>
<proteinExistence type="predicted"/>
<sequence length="112" mass="12806">MDSGEDFLTPEFLNILFFQQKNLVIYPYVDLKHLHSLEVFTASYSHIDLESTALNDLKQVLELESESSYSQSPTFYFIYNIERSQVKDVLSMDNIRCVLNSNDAISDLADGG</sequence>